<feature type="signal peptide" evidence="1">
    <location>
        <begin position="1"/>
        <end position="26"/>
    </location>
</feature>
<dbReference type="Proteomes" id="UP000014629">
    <property type="component" value="Unassembled WGS sequence"/>
</dbReference>
<dbReference type="OrthoDB" id="3296851at2"/>
<keyword evidence="3" id="KW-1185">Reference proteome</keyword>
<sequence length="291" mass="30238">MRIRTTVAAVSGALALSALAVPAAQAVDGPGTPDVSRFAPRAAADELPMEDIQIGDTKITKVVVNGGKNIVVGTTAKKKVTVAVTATDAAGIGLGGGFLWHGKKFAESSVDGMLVPADSARPTCKKLNATTSTCSLPVTIDPKASLDKNGLRNHLAGGGWNVYGMATGKDEDLVIKTQLKTAVRVQRAARLTVNASPEPVKKGKAITVSGALTRANWDTKKYAGYTQQPVKLQFKKKGASSYTTVKTVKSDSKGNLKTTVKASVDGTFRYVFAGTSTTPAVTSAGDFVDVR</sequence>
<dbReference type="EMBL" id="AOPZ01000037">
    <property type="protein sequence ID" value="EPH45912.1"/>
    <property type="molecule type" value="Genomic_DNA"/>
</dbReference>
<keyword evidence="1" id="KW-0732">Signal</keyword>
<feature type="chain" id="PRO_5004515116" description="Calcium-binding protein" evidence="1">
    <location>
        <begin position="27"/>
        <end position="291"/>
    </location>
</feature>
<protein>
    <recommendedName>
        <fullName evidence="4">Calcium-binding protein</fullName>
    </recommendedName>
</protein>
<evidence type="ECO:0000313" key="3">
    <source>
        <dbReference type="Proteomes" id="UP000014629"/>
    </source>
</evidence>
<accession>S4AWU4</accession>
<name>S4AWU4_9ACTN</name>
<dbReference type="RefSeq" id="WP_016639174.1">
    <property type="nucleotide sequence ID" value="NZ_AOPZ01000037.1"/>
</dbReference>
<proteinExistence type="predicted"/>
<comment type="caution">
    <text evidence="2">The sequence shown here is derived from an EMBL/GenBank/DDBJ whole genome shotgun (WGS) entry which is preliminary data.</text>
</comment>
<organism evidence="2 3">
    <name type="scientific">Streptomyces aurantiacus JA 4570</name>
    <dbReference type="NCBI Taxonomy" id="1286094"/>
    <lineage>
        <taxon>Bacteria</taxon>
        <taxon>Bacillati</taxon>
        <taxon>Actinomycetota</taxon>
        <taxon>Actinomycetes</taxon>
        <taxon>Kitasatosporales</taxon>
        <taxon>Streptomycetaceae</taxon>
        <taxon>Streptomyces</taxon>
        <taxon>Streptomyces aurantiacus group</taxon>
    </lineage>
</organism>
<reference evidence="2 3" key="1">
    <citation type="submission" date="2013-02" db="EMBL/GenBank/DDBJ databases">
        <title>Draft Genome Sequence of Streptomyces aurantiacus, Which Produces Setomimycin.</title>
        <authorList>
            <person name="Gruening B.A."/>
            <person name="Praeg A."/>
            <person name="Erxleben A."/>
            <person name="Guenther S."/>
            <person name="Mueller M."/>
        </authorList>
    </citation>
    <scope>NUCLEOTIDE SEQUENCE [LARGE SCALE GENOMIC DNA]</scope>
    <source>
        <strain evidence="2 3">JA 4570</strain>
    </source>
</reference>
<dbReference type="AlphaFoldDB" id="S4AWU4"/>
<evidence type="ECO:0008006" key="4">
    <source>
        <dbReference type="Google" id="ProtNLM"/>
    </source>
</evidence>
<dbReference type="PATRIC" id="fig|1286094.4.peg.1022"/>
<evidence type="ECO:0000256" key="1">
    <source>
        <dbReference type="SAM" id="SignalP"/>
    </source>
</evidence>
<evidence type="ECO:0000313" key="2">
    <source>
        <dbReference type="EMBL" id="EPH45912.1"/>
    </source>
</evidence>
<gene>
    <name evidence="2" type="ORF">STRAU_1043</name>
</gene>